<feature type="region of interest" description="Disordered" evidence="1">
    <location>
        <begin position="624"/>
        <end position="645"/>
    </location>
</feature>
<sequence>MNFSHKQPHEVVNNYYHQRKQQQKCLSTQKSYKKKQNKTGSIYPKIDNDLMNSKYNQKQIYILQKTDSQKGKEDKILASLLNNEMINENISVISNAEKEESNNKKNIENTQQNDDKKKRQDKHYQNNTKPRTNSSSTPIGIETNASTLNTSSAPVTPTNTNNFKKQDNSNNRRYTNNSNNRRYTKRDTYNNEEGISKSNSRKSDEMSKSNSRNGYNKSDDMARTASKNGYSKKDEKSNQRNNNNKLNNNKTDGRNNKKSDTNRNNYYQRNNQGSNNKREDGPGFAEKEYGLTYEKLKDNSSNDLNLAAANKNHSYSSNVPSNTPNLQRRRSSAPELPFFFEQLSTDGGMMNNPNPINPSITNTPSVAANPANLNFNLINAAATVSNTATPNFANFPLNLNGLNGLNLLNGFNLLNGLNTFASPTTATPTTTTIPSNNINAVVSSSNNNSNANANNSNDNSKLNNNSTINGHGGRFNHLYAGPTFNNSPAASSLPMPNFVNRNTNDSNNGAASSSRLSRSFAEEYMKLPSQLYSSAEINNELSKNYVADDLVLYSKNYKKDDLFFNNPNGFSNFNEDLFMRRDISDINTQNIVSGLSGLRNTSTGGTATPNKRNSYAEEVFAMDDEYNNSSNSPTKTKSKSHEDENLKRKSMELLQYLSSSVAANSTNSNNTNNDEAQKVQSKTNANQTSAVSSIKIRSYNNSSTSSTSSSYTNTNTTLINSNEDNSIFSTTPNSFYSPANKNMNSSLAPVISATTDVLSSSENSNSTLSLEQISQNLKNILKIN</sequence>
<evidence type="ECO:0000256" key="1">
    <source>
        <dbReference type="SAM" id="MobiDB-lite"/>
    </source>
</evidence>
<feature type="compositionally biased region" description="Polar residues" evidence="1">
    <location>
        <begin position="678"/>
        <end position="691"/>
    </location>
</feature>
<feature type="compositionally biased region" description="Low complexity" evidence="1">
    <location>
        <begin position="168"/>
        <end position="181"/>
    </location>
</feature>
<proteinExistence type="predicted"/>
<dbReference type="Proteomes" id="UP000193719">
    <property type="component" value="Unassembled WGS sequence"/>
</dbReference>
<dbReference type="InterPro" id="IPR028322">
    <property type="entry name" value="PNRC-like_rgn"/>
</dbReference>
<feature type="compositionally biased region" description="Low complexity" evidence="1">
    <location>
        <begin position="663"/>
        <end position="673"/>
    </location>
</feature>
<dbReference type="AlphaFoldDB" id="A0A1Y1UZQ7"/>
<feature type="compositionally biased region" description="Polar residues" evidence="1">
    <location>
        <begin position="311"/>
        <end position="326"/>
    </location>
</feature>
<feature type="region of interest" description="Disordered" evidence="1">
    <location>
        <begin position="428"/>
        <end position="469"/>
    </location>
</feature>
<feature type="region of interest" description="Disordered" evidence="1">
    <location>
        <begin position="311"/>
        <end position="331"/>
    </location>
</feature>
<protein>
    <submittedName>
        <fullName evidence="2">Uncharacterized protein</fullName>
    </submittedName>
</protein>
<feature type="region of interest" description="Disordered" evidence="1">
    <location>
        <begin position="663"/>
        <end position="691"/>
    </location>
</feature>
<dbReference type="OrthoDB" id="2153749at2759"/>
<comment type="caution">
    <text evidence="2">The sequence shown here is derived from an EMBL/GenBank/DDBJ whole genome shotgun (WGS) entry which is preliminary data.</text>
</comment>
<organism evidence="2 3">
    <name type="scientific">Piromyces finnis</name>
    <dbReference type="NCBI Taxonomy" id="1754191"/>
    <lineage>
        <taxon>Eukaryota</taxon>
        <taxon>Fungi</taxon>
        <taxon>Fungi incertae sedis</taxon>
        <taxon>Chytridiomycota</taxon>
        <taxon>Chytridiomycota incertae sedis</taxon>
        <taxon>Neocallimastigomycetes</taxon>
        <taxon>Neocallimastigales</taxon>
        <taxon>Neocallimastigaceae</taxon>
        <taxon>Piromyces</taxon>
    </lineage>
</organism>
<feature type="compositionally biased region" description="Polar residues" evidence="1">
    <location>
        <begin position="125"/>
        <end position="163"/>
    </location>
</feature>
<dbReference type="Pfam" id="PF15365">
    <property type="entry name" value="PNRC"/>
    <property type="match status" value="1"/>
</dbReference>
<evidence type="ECO:0000313" key="3">
    <source>
        <dbReference type="Proteomes" id="UP000193719"/>
    </source>
</evidence>
<feature type="compositionally biased region" description="Basic and acidic residues" evidence="1">
    <location>
        <begin position="96"/>
        <end position="124"/>
    </location>
</feature>
<reference evidence="2 3" key="2">
    <citation type="submission" date="2016-08" db="EMBL/GenBank/DDBJ databases">
        <title>Pervasive Adenine N6-methylation of Active Genes in Fungi.</title>
        <authorList>
            <consortium name="DOE Joint Genome Institute"/>
            <person name="Mondo S.J."/>
            <person name="Dannebaum R.O."/>
            <person name="Kuo R.C."/>
            <person name="Labutti K."/>
            <person name="Haridas S."/>
            <person name="Kuo A."/>
            <person name="Salamov A."/>
            <person name="Ahrendt S.R."/>
            <person name="Lipzen A."/>
            <person name="Sullivan W."/>
            <person name="Andreopoulos W.B."/>
            <person name="Clum A."/>
            <person name="Lindquist E."/>
            <person name="Daum C."/>
            <person name="Ramamoorthy G.K."/>
            <person name="Gryganskyi A."/>
            <person name="Culley D."/>
            <person name="Magnuson J.K."/>
            <person name="James T.Y."/>
            <person name="O'Malley M.A."/>
            <person name="Stajich J.E."/>
            <person name="Spatafora J.W."/>
            <person name="Visel A."/>
            <person name="Grigoriev I.V."/>
        </authorList>
    </citation>
    <scope>NUCLEOTIDE SEQUENCE [LARGE SCALE GENOMIC DNA]</scope>
    <source>
        <strain evidence="3">finn</strain>
    </source>
</reference>
<reference evidence="2 3" key="1">
    <citation type="submission" date="2016-08" db="EMBL/GenBank/DDBJ databases">
        <title>Genomes of anaerobic fungi encode conserved fungal cellulosomes for biomass hydrolysis.</title>
        <authorList>
            <consortium name="DOE Joint Genome Institute"/>
            <person name="Haitjema C.H."/>
            <person name="Gilmore S.P."/>
            <person name="Henske J.K."/>
            <person name="Solomon K.V."/>
            <person name="De Groot R."/>
            <person name="Kuo A."/>
            <person name="Mondo S.J."/>
            <person name="Salamov A.A."/>
            <person name="Labutti K."/>
            <person name="Zhao Z."/>
            <person name="Chiniquy J."/>
            <person name="Barry K."/>
            <person name="Brewer H.M."/>
            <person name="Purvine S.O."/>
            <person name="Wright A.T."/>
            <person name="Boxma B."/>
            <person name="Van Alen T."/>
            <person name="Hackstein J.H."/>
            <person name="Baker S.E."/>
            <person name="Grigoriev I.V."/>
            <person name="O'Malley M.A."/>
        </authorList>
    </citation>
    <scope>NUCLEOTIDE SEQUENCE [LARGE SCALE GENOMIC DNA]</scope>
    <source>
        <strain evidence="3">finn</strain>
    </source>
</reference>
<feature type="region of interest" description="Disordered" evidence="1">
    <location>
        <begin position="495"/>
        <end position="514"/>
    </location>
</feature>
<dbReference type="EMBL" id="MCFH01000047">
    <property type="protein sequence ID" value="ORX44212.1"/>
    <property type="molecule type" value="Genomic_DNA"/>
</dbReference>
<feature type="compositionally biased region" description="Low complexity" evidence="1">
    <location>
        <begin position="239"/>
        <end position="250"/>
    </location>
</feature>
<evidence type="ECO:0000313" key="2">
    <source>
        <dbReference type="EMBL" id="ORX44212.1"/>
    </source>
</evidence>
<name>A0A1Y1UZQ7_9FUNG</name>
<feature type="region of interest" description="Disordered" evidence="1">
    <location>
        <begin position="96"/>
        <end position="284"/>
    </location>
</feature>
<gene>
    <name evidence="2" type="ORF">BCR36DRAFT_586335</name>
</gene>
<feature type="compositionally biased region" description="Low complexity" evidence="1">
    <location>
        <begin position="262"/>
        <end position="275"/>
    </location>
</feature>
<feature type="compositionally biased region" description="Basic and acidic residues" evidence="1">
    <location>
        <begin position="251"/>
        <end position="261"/>
    </location>
</feature>
<accession>A0A1Y1UZQ7</accession>
<dbReference type="GO" id="GO:0016071">
    <property type="term" value="P:mRNA metabolic process"/>
    <property type="evidence" value="ECO:0007669"/>
    <property type="project" value="UniProtKB-ARBA"/>
</dbReference>
<keyword evidence="3" id="KW-1185">Reference proteome</keyword>